<name>A0A426Z9X9_ENSVE</name>
<dbReference type="EMBL" id="AMZH03007640">
    <property type="protein sequence ID" value="RRT60795.1"/>
    <property type="molecule type" value="Genomic_DNA"/>
</dbReference>
<protein>
    <submittedName>
        <fullName evidence="2">Uncharacterized protein</fullName>
    </submittedName>
</protein>
<dbReference type="AlphaFoldDB" id="A0A426Z9X9"/>
<feature type="region of interest" description="Disordered" evidence="1">
    <location>
        <begin position="35"/>
        <end position="56"/>
    </location>
</feature>
<evidence type="ECO:0000313" key="2">
    <source>
        <dbReference type="EMBL" id="RRT60795.1"/>
    </source>
</evidence>
<comment type="caution">
    <text evidence="2">The sequence shown here is derived from an EMBL/GenBank/DDBJ whole genome shotgun (WGS) entry which is preliminary data.</text>
</comment>
<evidence type="ECO:0000313" key="3">
    <source>
        <dbReference type="Proteomes" id="UP000287651"/>
    </source>
</evidence>
<dbReference type="Proteomes" id="UP000287651">
    <property type="component" value="Unassembled WGS sequence"/>
</dbReference>
<gene>
    <name evidence="2" type="ORF">B296_00012799</name>
</gene>
<organism evidence="2 3">
    <name type="scientific">Ensete ventricosum</name>
    <name type="common">Abyssinian banana</name>
    <name type="synonym">Musa ensete</name>
    <dbReference type="NCBI Taxonomy" id="4639"/>
    <lineage>
        <taxon>Eukaryota</taxon>
        <taxon>Viridiplantae</taxon>
        <taxon>Streptophyta</taxon>
        <taxon>Embryophyta</taxon>
        <taxon>Tracheophyta</taxon>
        <taxon>Spermatophyta</taxon>
        <taxon>Magnoliopsida</taxon>
        <taxon>Liliopsida</taxon>
        <taxon>Zingiberales</taxon>
        <taxon>Musaceae</taxon>
        <taxon>Ensete</taxon>
    </lineage>
</organism>
<feature type="compositionally biased region" description="Basic and acidic residues" evidence="1">
    <location>
        <begin position="35"/>
        <end position="49"/>
    </location>
</feature>
<evidence type="ECO:0000256" key="1">
    <source>
        <dbReference type="SAM" id="MobiDB-lite"/>
    </source>
</evidence>
<reference evidence="2 3" key="1">
    <citation type="journal article" date="2014" name="Agronomy (Basel)">
        <title>A Draft Genome Sequence for Ensete ventricosum, the Drought-Tolerant Tree Against Hunger.</title>
        <authorList>
            <person name="Harrison J."/>
            <person name="Moore K.A."/>
            <person name="Paszkiewicz K."/>
            <person name="Jones T."/>
            <person name="Grant M."/>
            <person name="Ambacheew D."/>
            <person name="Muzemil S."/>
            <person name="Studholme D.J."/>
        </authorList>
    </citation>
    <scope>NUCLEOTIDE SEQUENCE [LARGE SCALE GENOMIC DNA]</scope>
</reference>
<sequence>MLVVTEGEKGEVEEAVTVAVWVEQQDHVAMEVTADDKRSMCCGKDDEKLQQGGSGMGGMGVQLRSMAIMAGLSEDGCKILEKLQWRLIVESQQEHQRSSL</sequence>
<proteinExistence type="predicted"/>
<accession>A0A426Z9X9</accession>